<dbReference type="InterPro" id="IPR053163">
    <property type="entry name" value="HTH-type_regulator_Rgg"/>
</dbReference>
<dbReference type="InterPro" id="IPR011990">
    <property type="entry name" value="TPR-like_helical_dom_sf"/>
</dbReference>
<evidence type="ECO:0000259" key="1">
    <source>
        <dbReference type="PROSITE" id="PS50943"/>
    </source>
</evidence>
<comment type="caution">
    <text evidence="2">The sequence shown here is derived from an EMBL/GenBank/DDBJ whole genome shotgun (WGS) entry which is preliminary data.</text>
</comment>
<dbReference type="InterPro" id="IPR041315">
    <property type="entry name" value="PlcR_TPR"/>
</dbReference>
<keyword evidence="3" id="KW-1185">Reference proteome</keyword>
<dbReference type="InterPro" id="IPR010982">
    <property type="entry name" value="Lambda_DNA-bd_dom_sf"/>
</dbReference>
<dbReference type="Pfam" id="PF18768">
    <property type="entry name" value="RNPP_C"/>
    <property type="match status" value="1"/>
</dbReference>
<evidence type="ECO:0000313" key="2">
    <source>
        <dbReference type="EMBL" id="MCY9521210.1"/>
    </source>
</evidence>
<dbReference type="SUPFAM" id="SSF48452">
    <property type="entry name" value="TPR-like"/>
    <property type="match status" value="1"/>
</dbReference>
<organism evidence="2 3">
    <name type="scientific">Paenibacillus apiarius</name>
    <dbReference type="NCBI Taxonomy" id="46240"/>
    <lineage>
        <taxon>Bacteria</taxon>
        <taxon>Bacillati</taxon>
        <taxon>Bacillota</taxon>
        <taxon>Bacilli</taxon>
        <taxon>Bacillales</taxon>
        <taxon>Paenibacillaceae</taxon>
        <taxon>Paenibacillus</taxon>
    </lineage>
</organism>
<sequence>MVYTESAAENGKIIKGLRLRLGLNQNALANGICSQSYLSKIESGKEVPSSAILNRLSTKLRVDLEHLFDESEKANLNYRNNIKSIIQSFIQDHNYEQVLKIVKYESHLFNSPEEQQFLLWANAISLYYSKKDLNATMMSLKTALRKTCTCLKSCSVQELTIMNSIGIILSESKRNRQALKILKWACQHINKHDYIEDITLPIKNIYALARSLSRNHEYDHCIRLCNAGIEQCLHHHSIYLMGELYYERGLNHYFLNQPQLTLQDFEQAIMFFTLTKRYDFKDFVENKIKEFQLR</sequence>
<dbReference type="SUPFAM" id="SSF47413">
    <property type="entry name" value="lambda repressor-like DNA-binding domains"/>
    <property type="match status" value="1"/>
</dbReference>
<dbReference type="GeneID" id="77000685"/>
<reference evidence="2 3" key="1">
    <citation type="submission" date="2022-05" db="EMBL/GenBank/DDBJ databases">
        <title>Genome Sequencing of Bee-Associated Microbes.</title>
        <authorList>
            <person name="Dunlap C."/>
        </authorList>
    </citation>
    <scope>NUCLEOTIDE SEQUENCE [LARGE SCALE GENOMIC DNA]</scope>
    <source>
        <strain evidence="2 3">NRRL NRS-1438</strain>
    </source>
</reference>
<dbReference type="Gene3D" id="1.25.40.10">
    <property type="entry name" value="Tetratricopeptide repeat domain"/>
    <property type="match status" value="1"/>
</dbReference>
<dbReference type="PANTHER" id="PTHR37038">
    <property type="entry name" value="TRANSCRIPTIONAL REGULATOR-RELATED"/>
    <property type="match status" value="1"/>
</dbReference>
<dbReference type="Pfam" id="PF01381">
    <property type="entry name" value="HTH_3"/>
    <property type="match status" value="1"/>
</dbReference>
<dbReference type="Proteomes" id="UP001207626">
    <property type="component" value="Unassembled WGS sequence"/>
</dbReference>
<dbReference type="PROSITE" id="PS50943">
    <property type="entry name" value="HTH_CROC1"/>
    <property type="match status" value="1"/>
</dbReference>
<dbReference type="PANTHER" id="PTHR37038:SF14">
    <property type="entry name" value="TRANSCRIPTIONAL ACTIVATOR"/>
    <property type="match status" value="1"/>
</dbReference>
<dbReference type="SMART" id="SM00530">
    <property type="entry name" value="HTH_XRE"/>
    <property type="match status" value="1"/>
</dbReference>
<dbReference type="CDD" id="cd00093">
    <property type="entry name" value="HTH_XRE"/>
    <property type="match status" value="1"/>
</dbReference>
<proteinExistence type="predicted"/>
<accession>A0ABT4DVD2</accession>
<evidence type="ECO:0000313" key="3">
    <source>
        <dbReference type="Proteomes" id="UP001207626"/>
    </source>
</evidence>
<protein>
    <submittedName>
        <fullName evidence="2">Helix-turn-helix transcriptional regulator</fullName>
    </submittedName>
</protein>
<dbReference type="EMBL" id="JAMDLW010000021">
    <property type="protein sequence ID" value="MCY9521210.1"/>
    <property type="molecule type" value="Genomic_DNA"/>
</dbReference>
<dbReference type="InterPro" id="IPR001387">
    <property type="entry name" value="Cro/C1-type_HTH"/>
</dbReference>
<feature type="domain" description="HTH cro/C1-type" evidence="1">
    <location>
        <begin position="14"/>
        <end position="67"/>
    </location>
</feature>
<dbReference type="RefSeq" id="WP_087434209.1">
    <property type="nucleotide sequence ID" value="NZ_JAFFHZ010000001.1"/>
</dbReference>
<gene>
    <name evidence="2" type="ORF">M5X09_16285</name>
</gene>
<name>A0ABT4DVD2_9BACL</name>